<reference evidence="1 2" key="1">
    <citation type="submission" date="2017-03" db="EMBL/GenBank/DDBJ databases">
        <title>Genomes of endolithic fungi from Antarctica.</title>
        <authorList>
            <person name="Coleine C."/>
            <person name="Masonjones S."/>
            <person name="Stajich J.E."/>
        </authorList>
    </citation>
    <scope>NUCLEOTIDE SEQUENCE [LARGE SCALE GENOMIC DNA]</scope>
    <source>
        <strain evidence="1 2">CCFEE 6315</strain>
    </source>
</reference>
<gene>
    <name evidence="1" type="ORF">B0A50_03486</name>
</gene>
<dbReference type="Proteomes" id="UP000308549">
    <property type="component" value="Unassembled WGS sequence"/>
</dbReference>
<name>A0A4U0U383_9PEZI</name>
<dbReference type="InterPro" id="IPR053178">
    <property type="entry name" value="Osmoadaptation_assoc"/>
</dbReference>
<protein>
    <submittedName>
        <fullName evidence="1">Uncharacterized protein</fullName>
    </submittedName>
</protein>
<evidence type="ECO:0000313" key="1">
    <source>
        <dbReference type="EMBL" id="TKA29473.1"/>
    </source>
</evidence>
<accession>A0A4U0U383</accession>
<dbReference type="EMBL" id="NAJL01000014">
    <property type="protein sequence ID" value="TKA29473.1"/>
    <property type="molecule type" value="Genomic_DNA"/>
</dbReference>
<proteinExistence type="predicted"/>
<sequence length="264" mass="28994">MQSTPPICSSSDNALAIVHQHAQPDPPCCHKPGSINCPFGLASCSGYPPSRPVFTNEDIPRNADDKVSTINVLQTLSIQSPAAYRQQLITNFYEAHFPRGISTRFIVFDKIVDWARPRSAAMAAAIDCLLLVQLSIGTGDVATRLECKKRHHVAVQLVPRALQRPKAAYDDGLIAAVDALGICEIFTESADGHGAWRMHTRGLSSLLKARGPKVLRNRFTRNVYIDCLPSALMDALLARKPLVFAEPAWQEEMEKQLPLLTSSL</sequence>
<evidence type="ECO:0000313" key="2">
    <source>
        <dbReference type="Proteomes" id="UP000308549"/>
    </source>
</evidence>
<organism evidence="1 2">
    <name type="scientific">Salinomyces thailandicus</name>
    <dbReference type="NCBI Taxonomy" id="706561"/>
    <lineage>
        <taxon>Eukaryota</taxon>
        <taxon>Fungi</taxon>
        <taxon>Dikarya</taxon>
        <taxon>Ascomycota</taxon>
        <taxon>Pezizomycotina</taxon>
        <taxon>Dothideomycetes</taxon>
        <taxon>Dothideomycetidae</taxon>
        <taxon>Mycosphaerellales</taxon>
        <taxon>Teratosphaeriaceae</taxon>
        <taxon>Salinomyces</taxon>
    </lineage>
</organism>
<dbReference type="OrthoDB" id="3845529at2759"/>
<dbReference type="AlphaFoldDB" id="A0A4U0U383"/>
<dbReference type="PANTHER" id="PTHR38111:SF9">
    <property type="entry name" value="ZN(2)-C6 FUNGAL-TYPE DOMAIN-CONTAINING PROTEIN"/>
    <property type="match status" value="1"/>
</dbReference>
<dbReference type="PANTHER" id="PTHR38111">
    <property type="entry name" value="ZN(2)-C6 FUNGAL-TYPE DOMAIN-CONTAINING PROTEIN-RELATED"/>
    <property type="match status" value="1"/>
</dbReference>
<keyword evidence="2" id="KW-1185">Reference proteome</keyword>
<comment type="caution">
    <text evidence="1">The sequence shown here is derived from an EMBL/GenBank/DDBJ whole genome shotgun (WGS) entry which is preliminary data.</text>
</comment>